<organism evidence="1 2">
    <name type="scientific">Candidatus Abyssobacteria bacterium SURF_17</name>
    <dbReference type="NCBI Taxonomy" id="2093361"/>
    <lineage>
        <taxon>Bacteria</taxon>
        <taxon>Pseudomonadati</taxon>
        <taxon>Candidatus Hydrogenedentota</taxon>
        <taxon>Candidatus Abyssobacteria</taxon>
    </lineage>
</organism>
<dbReference type="EMBL" id="QZKI01000018">
    <property type="protein sequence ID" value="RJP74224.1"/>
    <property type="molecule type" value="Genomic_DNA"/>
</dbReference>
<sequence>MVTDEVVKKALQLIRKRPANYQYFFDNLNSPEWIQPLRKAREDLFTQPPPPEKHETSISFPVWPVSRYLARMASKDPDLVLGTILSMNDTENIRVHEDLVEAALAMPPSKAVMLTNKIKKAWARSSYLILPLPEKIADLIIHLAKGGQIEGALRLASAFFEVIPRDAIEVKIKDEFFRMRPEPESRFDNWEYKETLGKCLPVLVETAGLSTLELFCNILDQAVRASIEENKEEPDDHSYIWRIAIEDNPQDIEYRSTKLRSILTNAVRDAAEQLIRDGGFSPPQIIGVLEKYPWSIFERIILYILCRFGEQAPALVASFLTDEHNIYDFCRRHEYALLSKKRFPETSIQCRERILAFIADGPPALRERHTQDDVGQTNDVELERARRSWQLDVLEPIKDFLPASWAKRYAELLAEFGPPVFDKYPAIYTYWVGPNSPKTVDELRAMTIEGIVSFLKEWQWRGGDYDPSPEGLGRALTETVAEDPEDFALNSLLFRQLDPTYVRGLVNGLEQAVRKKKKFAWSPVLELCIWVVNQSREIPGRKCEHGDLDPGWVWTRSSIADLIARGLGEMGETISSANRETLWSIIHPLTEDPDPTSDTENESHASGVDFATRSINTVRGKAMHAVIRYAVWVKRNLEKVVVKQRAVCFEDMPEVQKVLERHLDPSLDSSLTIRSVYGQWFPTLIYLDRDWVSECAGRIFPLEEEKSAYFKVAWETFVTFTRPGAYILPLLKTQYEKAIRLISKKKEDKVSFLDPHKCLAEHLMRFYWQGGLDLESPEGLLMEFYSRADDPLCGYAFEFVGRELKDTIGDVPSEILDRLKKLWERRTAVTASGKDQTEEIASFGWWFVSRKFEAGWSVEQLMAALARAKTIKSAHEVAKRLVELCQRMPKETMISLSSMVENAKENWEIYGWRNEARAILSFGIKHKSNEIRVIAEKAINRLGARGFLEFGELLSDAQRPA</sequence>
<dbReference type="Proteomes" id="UP000285961">
    <property type="component" value="Unassembled WGS sequence"/>
</dbReference>
<evidence type="ECO:0000313" key="1">
    <source>
        <dbReference type="EMBL" id="RJP74224.1"/>
    </source>
</evidence>
<protein>
    <submittedName>
        <fullName evidence="1">Uncharacterized protein</fullName>
    </submittedName>
</protein>
<name>A0A419F731_9BACT</name>
<gene>
    <name evidence="1" type="ORF">C4532_03015</name>
</gene>
<proteinExistence type="predicted"/>
<evidence type="ECO:0000313" key="2">
    <source>
        <dbReference type="Proteomes" id="UP000285961"/>
    </source>
</evidence>
<dbReference type="AlphaFoldDB" id="A0A419F731"/>
<reference evidence="1 2" key="1">
    <citation type="journal article" date="2017" name="ISME J.">
        <title>Energy and carbon metabolisms in a deep terrestrial subsurface fluid microbial community.</title>
        <authorList>
            <person name="Momper L."/>
            <person name="Jungbluth S.P."/>
            <person name="Lee M.D."/>
            <person name="Amend J.P."/>
        </authorList>
    </citation>
    <scope>NUCLEOTIDE SEQUENCE [LARGE SCALE GENOMIC DNA]</scope>
    <source>
        <strain evidence="1">SURF_17</strain>
    </source>
</reference>
<accession>A0A419F731</accession>
<comment type="caution">
    <text evidence="1">The sequence shown here is derived from an EMBL/GenBank/DDBJ whole genome shotgun (WGS) entry which is preliminary data.</text>
</comment>